<sequence length="86" mass="9187">MSTTETTTVDLVIRLHVAGAPADVATYLDPLYCLADVMAVQAEDGLWSLGSPEAETNDGPSHFVADIDRARVQAILIEGRTTTGRE</sequence>
<dbReference type="Proteomes" id="UP000780875">
    <property type="component" value="Unassembled WGS sequence"/>
</dbReference>
<name>A0ABS7U957_9ACTN</name>
<protein>
    <submittedName>
        <fullName evidence="1">Uncharacterized protein</fullName>
    </submittedName>
</protein>
<proteinExistence type="predicted"/>
<dbReference type="EMBL" id="JAIQZJ010000001">
    <property type="protein sequence ID" value="MBZ5737515.1"/>
    <property type="molecule type" value="Genomic_DNA"/>
</dbReference>
<evidence type="ECO:0000313" key="2">
    <source>
        <dbReference type="Proteomes" id="UP000780875"/>
    </source>
</evidence>
<accession>A0ABS7U957</accession>
<gene>
    <name evidence="1" type="ORF">K8U61_05020</name>
</gene>
<keyword evidence="2" id="KW-1185">Reference proteome</keyword>
<reference evidence="1 2" key="1">
    <citation type="submission" date="2021-09" db="EMBL/GenBank/DDBJ databases">
        <title>Whole genome sequence of Nocardioides sp. GBK3QG-3.</title>
        <authorList>
            <person name="Tuo L."/>
        </authorList>
    </citation>
    <scope>NUCLEOTIDE SEQUENCE [LARGE SCALE GENOMIC DNA]</scope>
    <source>
        <strain evidence="1 2">GBK3QG-3</strain>
    </source>
</reference>
<dbReference type="RefSeq" id="WP_224121864.1">
    <property type="nucleotide sequence ID" value="NZ_JAIQZJ010000001.1"/>
</dbReference>
<organism evidence="1 2">
    <name type="scientific">Nocardioides mangrovi</name>
    <dbReference type="NCBI Taxonomy" id="2874580"/>
    <lineage>
        <taxon>Bacteria</taxon>
        <taxon>Bacillati</taxon>
        <taxon>Actinomycetota</taxon>
        <taxon>Actinomycetes</taxon>
        <taxon>Propionibacteriales</taxon>
        <taxon>Nocardioidaceae</taxon>
        <taxon>Nocardioides</taxon>
    </lineage>
</organism>
<evidence type="ECO:0000313" key="1">
    <source>
        <dbReference type="EMBL" id="MBZ5737515.1"/>
    </source>
</evidence>
<comment type="caution">
    <text evidence="1">The sequence shown here is derived from an EMBL/GenBank/DDBJ whole genome shotgun (WGS) entry which is preliminary data.</text>
</comment>